<dbReference type="PROSITE" id="PS51186">
    <property type="entry name" value="GNAT"/>
    <property type="match status" value="1"/>
</dbReference>
<dbReference type="PANTHER" id="PTHR43617">
    <property type="entry name" value="L-AMINO ACID N-ACETYLTRANSFERASE"/>
    <property type="match status" value="1"/>
</dbReference>
<dbReference type="RefSeq" id="WP_378142196.1">
    <property type="nucleotide sequence ID" value="NZ_JBHSEF010000023.1"/>
</dbReference>
<accession>A0ABV8UYQ6</accession>
<dbReference type="EC" id="2.3.1.-" evidence="2"/>
<name>A0ABV8UYQ6_9BACL</name>
<dbReference type="InterPro" id="IPR000182">
    <property type="entry name" value="GNAT_dom"/>
</dbReference>
<dbReference type="PANTHER" id="PTHR43617:SF34">
    <property type="entry name" value="PUTATIVE-RELATED"/>
    <property type="match status" value="1"/>
</dbReference>
<protein>
    <submittedName>
        <fullName evidence="2">GNAT family N-acetyltransferase</fullName>
        <ecNumber evidence="2">2.3.1.-</ecNumber>
    </submittedName>
</protein>
<evidence type="ECO:0000313" key="3">
    <source>
        <dbReference type="Proteomes" id="UP001595733"/>
    </source>
</evidence>
<dbReference type="CDD" id="cd04301">
    <property type="entry name" value="NAT_SF"/>
    <property type="match status" value="1"/>
</dbReference>
<sequence length="160" mass="18358">MMVELREMTPKDFESYFCDKLERYTEVLAENVHEVGEAPSVQAERQLNNLLPEGLATPHHHLYTVQVEGQLAGYVWVKMEVEKKSAFLYEIYLVDAYCGRGIGTEVMKQLEAFLQDKEISYFKLHVFGSNTGARKLYEELGFHVAGVNMLKTLNHDPNVL</sequence>
<comment type="caution">
    <text evidence="2">The sequence shown here is derived from an EMBL/GenBank/DDBJ whole genome shotgun (WGS) entry which is preliminary data.</text>
</comment>
<reference evidence="3" key="1">
    <citation type="journal article" date="2019" name="Int. J. Syst. Evol. Microbiol.">
        <title>The Global Catalogue of Microorganisms (GCM) 10K type strain sequencing project: providing services to taxonomists for standard genome sequencing and annotation.</title>
        <authorList>
            <consortium name="The Broad Institute Genomics Platform"/>
            <consortium name="The Broad Institute Genome Sequencing Center for Infectious Disease"/>
            <person name="Wu L."/>
            <person name="Ma J."/>
        </authorList>
    </citation>
    <scope>NUCLEOTIDE SEQUENCE [LARGE SCALE GENOMIC DNA]</scope>
    <source>
        <strain evidence="3">CCUG 50353</strain>
    </source>
</reference>
<keyword evidence="3" id="KW-1185">Reference proteome</keyword>
<dbReference type="InterPro" id="IPR016181">
    <property type="entry name" value="Acyl_CoA_acyltransferase"/>
</dbReference>
<feature type="domain" description="N-acetyltransferase" evidence="1">
    <location>
        <begin position="3"/>
        <end position="160"/>
    </location>
</feature>
<dbReference type="Proteomes" id="UP001595733">
    <property type="component" value="Unassembled WGS sequence"/>
</dbReference>
<gene>
    <name evidence="2" type="ORF">ACFO0S_11385</name>
</gene>
<dbReference type="Pfam" id="PF00583">
    <property type="entry name" value="Acetyltransf_1"/>
    <property type="match status" value="1"/>
</dbReference>
<dbReference type="SUPFAM" id="SSF55729">
    <property type="entry name" value="Acyl-CoA N-acyltransferases (Nat)"/>
    <property type="match status" value="1"/>
</dbReference>
<keyword evidence="2" id="KW-0808">Transferase</keyword>
<evidence type="ECO:0000313" key="2">
    <source>
        <dbReference type="EMBL" id="MFC4355654.1"/>
    </source>
</evidence>
<dbReference type="EMBL" id="JBHSEF010000023">
    <property type="protein sequence ID" value="MFC4355654.1"/>
    <property type="molecule type" value="Genomic_DNA"/>
</dbReference>
<organism evidence="2 3">
    <name type="scientific">Chryseomicrobium palamuruense</name>
    <dbReference type="NCBI Taxonomy" id="682973"/>
    <lineage>
        <taxon>Bacteria</taxon>
        <taxon>Bacillati</taxon>
        <taxon>Bacillota</taxon>
        <taxon>Bacilli</taxon>
        <taxon>Bacillales</taxon>
        <taxon>Caryophanaceae</taxon>
        <taxon>Chryseomicrobium</taxon>
    </lineage>
</organism>
<dbReference type="GO" id="GO:0016746">
    <property type="term" value="F:acyltransferase activity"/>
    <property type="evidence" value="ECO:0007669"/>
    <property type="project" value="UniProtKB-KW"/>
</dbReference>
<dbReference type="Gene3D" id="3.40.630.30">
    <property type="match status" value="1"/>
</dbReference>
<proteinExistence type="predicted"/>
<dbReference type="InterPro" id="IPR050276">
    <property type="entry name" value="MshD_Acetyltransferase"/>
</dbReference>
<keyword evidence="2" id="KW-0012">Acyltransferase</keyword>
<evidence type="ECO:0000259" key="1">
    <source>
        <dbReference type="PROSITE" id="PS51186"/>
    </source>
</evidence>